<dbReference type="GO" id="GO:0030436">
    <property type="term" value="P:asexual sporulation"/>
    <property type="evidence" value="ECO:0007669"/>
    <property type="project" value="InterPro"/>
</dbReference>
<dbReference type="Pfam" id="PF08141">
    <property type="entry name" value="SspH"/>
    <property type="match status" value="1"/>
</dbReference>
<sequence length="58" mass="6845">MLMKRAQEIFNSKGVLDVKYNNNDVWINELNFDKKTAMVKNLNNNRIMEVEVSKLIET</sequence>
<organism evidence="4 5">
    <name type="scientific">Oceanirhabdus seepicola</name>
    <dbReference type="NCBI Taxonomy" id="2828781"/>
    <lineage>
        <taxon>Bacteria</taxon>
        <taxon>Bacillati</taxon>
        <taxon>Bacillota</taxon>
        <taxon>Clostridia</taxon>
        <taxon>Eubacteriales</taxon>
        <taxon>Clostridiaceae</taxon>
        <taxon>Oceanirhabdus</taxon>
    </lineage>
</organism>
<comment type="similarity">
    <text evidence="2">Belongs to the SspH family.</text>
</comment>
<dbReference type="EMBL" id="JAGSOJ010000005">
    <property type="protein sequence ID" value="MCM1992137.1"/>
    <property type="molecule type" value="Genomic_DNA"/>
</dbReference>
<proteinExistence type="inferred from homology"/>
<dbReference type="InterPro" id="IPR012610">
    <property type="entry name" value="SASP_SspH"/>
</dbReference>
<dbReference type="RefSeq" id="WP_250861303.1">
    <property type="nucleotide sequence ID" value="NZ_JAGSOJ010000005.1"/>
</dbReference>
<dbReference type="GO" id="GO:0042601">
    <property type="term" value="C:endospore-forming forespore"/>
    <property type="evidence" value="ECO:0007669"/>
    <property type="project" value="InterPro"/>
</dbReference>
<comment type="caution">
    <text evidence="4">The sequence shown here is derived from an EMBL/GenBank/DDBJ whole genome shotgun (WGS) entry which is preliminary data.</text>
</comment>
<evidence type="ECO:0000256" key="3">
    <source>
        <dbReference type="ARBA" id="ARBA00022969"/>
    </source>
</evidence>
<accession>A0A9J6P898</accession>
<dbReference type="Proteomes" id="UP001056429">
    <property type="component" value="Unassembled WGS sequence"/>
</dbReference>
<dbReference type="GO" id="GO:0030435">
    <property type="term" value="P:sporulation resulting in formation of a cellular spore"/>
    <property type="evidence" value="ECO:0007669"/>
    <property type="project" value="UniProtKB-KW"/>
</dbReference>
<reference evidence="4" key="2">
    <citation type="submission" date="2021-04" db="EMBL/GenBank/DDBJ databases">
        <authorList>
            <person name="Dong X."/>
        </authorList>
    </citation>
    <scope>NUCLEOTIDE SEQUENCE</scope>
    <source>
        <strain evidence="4">ZWT</strain>
    </source>
</reference>
<evidence type="ECO:0000256" key="2">
    <source>
        <dbReference type="ARBA" id="ARBA00006573"/>
    </source>
</evidence>
<evidence type="ECO:0000256" key="1">
    <source>
        <dbReference type="ARBA" id="ARBA00004288"/>
    </source>
</evidence>
<keyword evidence="3" id="KW-0749">Sporulation</keyword>
<gene>
    <name evidence="4" type="ORF">KDK92_20645</name>
</gene>
<evidence type="ECO:0000313" key="5">
    <source>
        <dbReference type="Proteomes" id="UP001056429"/>
    </source>
</evidence>
<keyword evidence="5" id="KW-1185">Reference proteome</keyword>
<dbReference type="AlphaFoldDB" id="A0A9J6P898"/>
<dbReference type="NCBIfam" id="TIGR02861">
    <property type="entry name" value="SASP_H"/>
    <property type="match status" value="1"/>
</dbReference>
<comment type="subcellular location">
    <subcellularLocation>
        <location evidence="1">Spore core</location>
    </subcellularLocation>
</comment>
<evidence type="ECO:0000313" key="4">
    <source>
        <dbReference type="EMBL" id="MCM1992137.1"/>
    </source>
</evidence>
<reference evidence="4" key="1">
    <citation type="journal article" date="2021" name="mSystems">
        <title>Bacteria and Archaea Synergistically Convert Glycine Betaine to Biogenic Methane in the Formosa Cold Seep of the South China Sea.</title>
        <authorList>
            <person name="Li L."/>
            <person name="Zhang W."/>
            <person name="Zhang S."/>
            <person name="Song L."/>
            <person name="Sun Q."/>
            <person name="Zhang H."/>
            <person name="Xiang H."/>
            <person name="Dong X."/>
        </authorList>
    </citation>
    <scope>NUCLEOTIDE SEQUENCE</scope>
    <source>
        <strain evidence="4">ZWT</strain>
    </source>
</reference>
<name>A0A9J6P898_9CLOT</name>
<protein>
    <submittedName>
        <fullName evidence="4">H-type small acid-soluble spore protein</fullName>
    </submittedName>
</protein>